<dbReference type="Pfam" id="PF05987">
    <property type="entry name" value="DUF898"/>
    <property type="match status" value="1"/>
</dbReference>
<accession>A0A1B8PHN8</accession>
<evidence type="ECO:0000256" key="1">
    <source>
        <dbReference type="SAM" id="Phobius"/>
    </source>
</evidence>
<protein>
    <recommendedName>
        <fullName evidence="4">DUF898 domain-containing protein</fullName>
    </recommendedName>
</protein>
<comment type="caution">
    <text evidence="2">The sequence shown here is derived from an EMBL/GenBank/DDBJ whole genome shotgun (WGS) entry which is preliminary data.</text>
</comment>
<evidence type="ECO:0008006" key="4">
    <source>
        <dbReference type="Google" id="ProtNLM"/>
    </source>
</evidence>
<dbReference type="Proteomes" id="UP000092671">
    <property type="component" value="Unassembled WGS sequence"/>
</dbReference>
<dbReference type="OrthoDB" id="9765721at2"/>
<feature type="transmembrane region" description="Helical" evidence="1">
    <location>
        <begin position="154"/>
        <end position="180"/>
    </location>
</feature>
<dbReference type="RefSeq" id="WP_066894115.1">
    <property type="nucleotide sequence ID" value="NZ_LZDN01000043.1"/>
</dbReference>
<keyword evidence="1" id="KW-0812">Transmembrane</keyword>
<keyword evidence="1" id="KW-1133">Transmembrane helix</keyword>
<feature type="transmembrane region" description="Helical" evidence="1">
    <location>
        <begin position="47"/>
        <end position="67"/>
    </location>
</feature>
<reference evidence="2 3" key="1">
    <citation type="submission" date="2016-06" db="EMBL/GenBank/DDBJ databases">
        <title>Draft genome of Moraxella nonliquefaciens CCUG 60284.</title>
        <authorList>
            <person name="Salva-Serra F."/>
            <person name="Engstrom-Jakobsson H."/>
            <person name="Thorell K."/>
            <person name="Gonzales-Siles L."/>
            <person name="Karlsson R."/>
            <person name="Boulund F."/>
            <person name="Engstrand L."/>
            <person name="Kristiansson E."/>
            <person name="Moore E."/>
        </authorList>
    </citation>
    <scope>NUCLEOTIDE SEQUENCE [LARGE SCALE GENOMIC DNA]</scope>
    <source>
        <strain evidence="2 3">CCUG 60284</strain>
    </source>
</reference>
<evidence type="ECO:0000313" key="2">
    <source>
        <dbReference type="EMBL" id="OBX48701.1"/>
    </source>
</evidence>
<dbReference type="AlphaFoldDB" id="A0A1B8PHN8"/>
<name>A0A1B8PHN8_MORNO</name>
<feature type="transmembrane region" description="Helical" evidence="1">
    <location>
        <begin position="327"/>
        <end position="354"/>
    </location>
</feature>
<feature type="transmembrane region" description="Helical" evidence="1">
    <location>
        <begin position="101"/>
        <end position="134"/>
    </location>
</feature>
<feature type="transmembrane region" description="Helical" evidence="1">
    <location>
        <begin position="249"/>
        <end position="270"/>
    </location>
</feature>
<proteinExistence type="predicted"/>
<organism evidence="2 3">
    <name type="scientific">Moraxella nonliquefaciens</name>
    <dbReference type="NCBI Taxonomy" id="478"/>
    <lineage>
        <taxon>Bacteria</taxon>
        <taxon>Pseudomonadati</taxon>
        <taxon>Pseudomonadota</taxon>
        <taxon>Gammaproteobacteria</taxon>
        <taxon>Moraxellales</taxon>
        <taxon>Moraxellaceae</taxon>
        <taxon>Moraxella</taxon>
    </lineage>
</organism>
<gene>
    <name evidence="2" type="ORF">A9Z60_04750</name>
</gene>
<dbReference type="InterPro" id="IPR010295">
    <property type="entry name" value="DUF898"/>
</dbReference>
<feature type="transmembrane region" description="Helical" evidence="1">
    <location>
        <begin position="282"/>
        <end position="301"/>
    </location>
</feature>
<keyword evidence="1" id="KW-0472">Membrane</keyword>
<sequence>MSLPPNEPFTNDIYHTPFDTPPTLPSTPPDEPYQYNFYFYGTGSEYFRIWIVNLLLTIITLGIYSPWAKVRRLRYFYGNTELNDESFDFTANPKRILIGRLIAIGVYLVISVLGEFSPVIAAVGGLLIMALFPWLVRSTLRFRARNSQYKNVRFAFVGGLLGAYMLFGLIVFANILIIGAGYLSMQMNIGAGYLSIRMNDVIGMMVMAIGFVLLAPFAWRLFKSYQFDNTQFGEMAFTWHASMLDVYKAVWIPIGIGILASIGGMVMMGLGAAFGSDIGVRIAVLVVIGMYLMVLLILPLIQACLHKVVWGNLTIGKSEFVLNDFSIFRFAFIQFTNYLMIGLTLGLFTPWAAVRLHRYKTQTLSLLSHDNFDELITPQMIEESALGEEIADVFDIDVSW</sequence>
<dbReference type="EMBL" id="LZDN01000043">
    <property type="protein sequence ID" value="OBX48701.1"/>
    <property type="molecule type" value="Genomic_DNA"/>
</dbReference>
<evidence type="ECO:0000313" key="3">
    <source>
        <dbReference type="Proteomes" id="UP000092671"/>
    </source>
</evidence>
<feature type="transmembrane region" description="Helical" evidence="1">
    <location>
        <begin position="201"/>
        <end position="222"/>
    </location>
</feature>